<dbReference type="PANTHER" id="PTHR31760:SF0">
    <property type="entry name" value="S-ADENOSYL-L-METHIONINE-DEPENDENT METHYLTRANSFERASES SUPERFAMILY PROTEIN"/>
    <property type="match status" value="1"/>
</dbReference>
<evidence type="ECO:0000256" key="6">
    <source>
        <dbReference type="HAMAP-Rule" id="MF_00074"/>
    </source>
</evidence>
<dbReference type="NCBIfam" id="TIGR00138">
    <property type="entry name" value="rsmG_gidB"/>
    <property type="match status" value="1"/>
</dbReference>
<feature type="binding site" evidence="6">
    <location>
        <position position="80"/>
    </location>
    <ligand>
        <name>S-adenosyl-L-methionine</name>
        <dbReference type="ChEBI" id="CHEBI:59789"/>
    </ligand>
</feature>
<dbReference type="PIRSF" id="PIRSF003078">
    <property type="entry name" value="GidB"/>
    <property type="match status" value="1"/>
</dbReference>
<evidence type="ECO:0000313" key="7">
    <source>
        <dbReference type="EMBL" id="KAF1085914.1"/>
    </source>
</evidence>
<keyword evidence="5 6" id="KW-0949">S-adenosyl-L-methionine</keyword>
<dbReference type="Pfam" id="PF02527">
    <property type="entry name" value="GidB"/>
    <property type="match status" value="1"/>
</dbReference>
<keyword evidence="4 6" id="KW-0808">Transferase</keyword>
<evidence type="ECO:0000256" key="3">
    <source>
        <dbReference type="ARBA" id="ARBA00022603"/>
    </source>
</evidence>
<comment type="subcellular location">
    <subcellularLocation>
        <location evidence="6">Cytoplasm</location>
    </subcellularLocation>
</comment>
<dbReference type="GO" id="GO:0070043">
    <property type="term" value="F:rRNA (guanine-N7-)-methyltransferase activity"/>
    <property type="evidence" value="ECO:0007669"/>
    <property type="project" value="UniProtKB-UniRule"/>
</dbReference>
<reference evidence="7" key="1">
    <citation type="submission" date="2016-02" db="EMBL/GenBank/DDBJ databases">
        <title>Draft Genome Sequence of Sporotomaculum syntrophicum Strain FB, a Syntrophic Benzoate Degrader.</title>
        <authorList>
            <person name="Nobu M.K."/>
            <person name="Narihiro T."/>
            <person name="Qiu Y.-L."/>
            <person name="Ohashi A."/>
            <person name="Liu W.-T."/>
            <person name="Yuji S."/>
        </authorList>
    </citation>
    <scope>NUCLEOTIDE SEQUENCE</scope>
    <source>
        <strain evidence="7">FB</strain>
    </source>
</reference>
<dbReference type="OrthoDB" id="9808773at2"/>
<organism evidence="7 8">
    <name type="scientific">Sporotomaculum syntrophicum</name>
    <dbReference type="NCBI Taxonomy" id="182264"/>
    <lineage>
        <taxon>Bacteria</taxon>
        <taxon>Bacillati</taxon>
        <taxon>Bacillota</taxon>
        <taxon>Clostridia</taxon>
        <taxon>Eubacteriales</taxon>
        <taxon>Desulfallaceae</taxon>
        <taxon>Sporotomaculum</taxon>
    </lineage>
</organism>
<feature type="binding site" evidence="6">
    <location>
        <position position="85"/>
    </location>
    <ligand>
        <name>S-adenosyl-L-methionine</name>
        <dbReference type="ChEBI" id="CHEBI:59789"/>
    </ligand>
</feature>
<keyword evidence="3 6" id="KW-0489">Methyltransferase</keyword>
<comment type="caution">
    <text evidence="7">The sequence shown here is derived from an EMBL/GenBank/DDBJ whole genome shotgun (WGS) entry which is preliminary data.</text>
</comment>
<comment type="similarity">
    <text evidence="6">Belongs to the methyltransferase superfamily. RNA methyltransferase RsmG family.</text>
</comment>
<dbReference type="InterPro" id="IPR003682">
    <property type="entry name" value="rRNA_ssu_MeTfrase_G"/>
</dbReference>
<feature type="binding site" evidence="6">
    <location>
        <position position="148"/>
    </location>
    <ligand>
        <name>S-adenosyl-L-methionine</name>
        <dbReference type="ChEBI" id="CHEBI:59789"/>
    </ligand>
</feature>
<dbReference type="EMBL" id="LSRS01000002">
    <property type="protein sequence ID" value="KAF1085914.1"/>
    <property type="molecule type" value="Genomic_DNA"/>
</dbReference>
<dbReference type="PANTHER" id="PTHR31760">
    <property type="entry name" value="S-ADENOSYL-L-METHIONINE-DEPENDENT METHYLTRANSFERASES SUPERFAMILY PROTEIN"/>
    <property type="match status" value="1"/>
</dbReference>
<evidence type="ECO:0000256" key="5">
    <source>
        <dbReference type="ARBA" id="ARBA00022691"/>
    </source>
</evidence>
<keyword evidence="1 6" id="KW-0963">Cytoplasm</keyword>
<dbReference type="EC" id="2.1.1.-" evidence="6"/>
<proteinExistence type="inferred from homology"/>
<dbReference type="InterPro" id="IPR029063">
    <property type="entry name" value="SAM-dependent_MTases_sf"/>
</dbReference>
<comment type="function">
    <text evidence="6">Specifically methylates the N7 position of a guanine in 16S rRNA.</text>
</comment>
<dbReference type="SUPFAM" id="SSF53335">
    <property type="entry name" value="S-adenosyl-L-methionine-dependent methyltransferases"/>
    <property type="match status" value="1"/>
</dbReference>
<dbReference type="Gene3D" id="3.40.50.150">
    <property type="entry name" value="Vaccinia Virus protein VP39"/>
    <property type="match status" value="1"/>
</dbReference>
<dbReference type="AlphaFoldDB" id="A0A9D2WR48"/>
<name>A0A9D2WR48_9FIRM</name>
<accession>A0A9D2WR48</accession>
<evidence type="ECO:0000256" key="1">
    <source>
        <dbReference type="ARBA" id="ARBA00022490"/>
    </source>
</evidence>
<dbReference type="CDD" id="cd02440">
    <property type="entry name" value="AdoMet_MTases"/>
    <property type="match status" value="1"/>
</dbReference>
<gene>
    <name evidence="6 7" type="primary">rsmG</name>
    <name evidence="7" type="ORF">SPSYN_00649</name>
</gene>
<dbReference type="FunFam" id="3.40.50.150:FF:000041">
    <property type="entry name" value="Ribosomal RNA small subunit methyltransferase G"/>
    <property type="match status" value="1"/>
</dbReference>
<evidence type="ECO:0000313" key="8">
    <source>
        <dbReference type="Proteomes" id="UP000798488"/>
    </source>
</evidence>
<keyword evidence="2 6" id="KW-0698">rRNA processing</keyword>
<keyword evidence="8" id="KW-1185">Reference proteome</keyword>
<protein>
    <recommendedName>
        <fullName evidence="6">Ribosomal RNA small subunit methyltransferase G</fullName>
        <ecNumber evidence="6">2.1.1.-</ecNumber>
    </recommendedName>
    <alternativeName>
        <fullName evidence="6">16S rRNA 7-methylguanosine methyltransferase</fullName>
        <shortName evidence="6">16S rRNA m7G methyltransferase</shortName>
    </alternativeName>
</protein>
<comment type="caution">
    <text evidence="6">Lacks conserved residue(s) required for the propagation of feature annotation.</text>
</comment>
<evidence type="ECO:0000256" key="4">
    <source>
        <dbReference type="ARBA" id="ARBA00022679"/>
    </source>
</evidence>
<dbReference type="Proteomes" id="UP000798488">
    <property type="component" value="Unassembled WGS sequence"/>
</dbReference>
<dbReference type="HAMAP" id="MF_00074">
    <property type="entry name" value="16SrRNA_methyltr_G"/>
    <property type="match status" value="1"/>
</dbReference>
<sequence>MNDLFRHTIQHDCEKLGIIINNDIIDKFELYYQMLYKKNKEINLTTITTPEEAAEKHFIDSLSLNHEIKLLSANNIVDIGSGAGFPGLPLKIYNNDLDMTLVDAVGKKVKFMQQVIQELKLQNVNAIKTRIEDLASICREKYFVAVSRAVADLRVLVEYALPIVRVSGYVIATKGPNINEEIILADRAIKILGGEVVNIRHLTLPISQENRAIITIKKIKPTPVKYPRKAGIPKKRPL</sequence>
<feature type="binding site" evidence="6">
    <location>
        <begin position="131"/>
        <end position="132"/>
    </location>
    <ligand>
        <name>S-adenosyl-L-methionine</name>
        <dbReference type="ChEBI" id="CHEBI:59789"/>
    </ligand>
</feature>
<evidence type="ECO:0000256" key="2">
    <source>
        <dbReference type="ARBA" id="ARBA00022552"/>
    </source>
</evidence>
<dbReference type="GO" id="GO:0005829">
    <property type="term" value="C:cytosol"/>
    <property type="evidence" value="ECO:0007669"/>
    <property type="project" value="TreeGrafter"/>
</dbReference>
<dbReference type="RefSeq" id="WP_161821071.1">
    <property type="nucleotide sequence ID" value="NZ_LSRS01000002.1"/>
</dbReference>